<evidence type="ECO:0000256" key="2">
    <source>
        <dbReference type="ARBA" id="ARBA00022801"/>
    </source>
</evidence>
<dbReference type="PANTHER" id="PTHR43798:SF31">
    <property type="entry name" value="AB HYDROLASE SUPERFAMILY PROTEIN YCLE"/>
    <property type="match status" value="1"/>
</dbReference>
<dbReference type="PANTHER" id="PTHR43798">
    <property type="entry name" value="MONOACYLGLYCEROL LIPASE"/>
    <property type="match status" value="1"/>
</dbReference>
<sequence>MKNKNYILALLFTAVSLLITSLCNAQIADSIKYENGFLHYHEYGSSNLPPIIILTGGPGNSYDQLEGLAESKSTKFRSILLEQRGTGKSIPIPFDSTTVNINAVTKDIKTLMDSLKLEKSIILGHSWGGMLAMNFASEYPTSVNHLILVAPGPHKDAENGFNVLFTNRRHTRSFEEEQRLNQLNELIANKEADSLEIIESRKLFRRAYIFANPIPDSVSQKINSEINSKTGKLLYNDIISNYDVSKSLKNYTGEIDVITGRQDVVGFFSYELKQDIEKAKIHWINESGHFPMYEQPSEFYKILYEILNVK</sequence>
<evidence type="ECO:0000313" key="6">
    <source>
        <dbReference type="Proteomes" id="UP000193804"/>
    </source>
</evidence>
<dbReference type="InterPro" id="IPR000073">
    <property type="entry name" value="AB_hydrolase_1"/>
</dbReference>
<dbReference type="InterPro" id="IPR002410">
    <property type="entry name" value="Peptidase_S33"/>
</dbReference>
<dbReference type="RefSeq" id="WP_085519058.1">
    <property type="nucleotide sequence ID" value="NZ_FXAW01000011.1"/>
</dbReference>
<dbReference type="STRING" id="1028.SAMN05661096_03937"/>
<feature type="chain" id="PRO_5012281839" evidence="3">
    <location>
        <begin position="26"/>
        <end position="310"/>
    </location>
</feature>
<dbReference type="PRINTS" id="PR00111">
    <property type="entry name" value="ABHYDROLASE"/>
</dbReference>
<dbReference type="GO" id="GO:0006508">
    <property type="term" value="P:proteolysis"/>
    <property type="evidence" value="ECO:0007669"/>
    <property type="project" value="InterPro"/>
</dbReference>
<dbReference type="Proteomes" id="UP000193804">
    <property type="component" value="Unassembled WGS sequence"/>
</dbReference>
<feature type="domain" description="AB hydrolase-1" evidence="4">
    <location>
        <begin position="49"/>
        <end position="295"/>
    </location>
</feature>
<reference evidence="6" key="1">
    <citation type="submission" date="2017-04" db="EMBL/GenBank/DDBJ databases">
        <authorList>
            <person name="Varghese N."/>
            <person name="Submissions S."/>
        </authorList>
    </citation>
    <scope>NUCLEOTIDE SEQUENCE [LARGE SCALE GENOMIC DNA]</scope>
    <source>
        <strain evidence="6">DSM 4125</strain>
    </source>
</reference>
<dbReference type="GO" id="GO:0008233">
    <property type="term" value="F:peptidase activity"/>
    <property type="evidence" value="ECO:0007669"/>
    <property type="project" value="InterPro"/>
</dbReference>
<dbReference type="SUPFAM" id="SSF53474">
    <property type="entry name" value="alpha/beta-Hydrolases"/>
    <property type="match status" value="1"/>
</dbReference>
<dbReference type="Pfam" id="PF00561">
    <property type="entry name" value="Abhydrolase_1"/>
    <property type="match status" value="1"/>
</dbReference>
<dbReference type="PRINTS" id="PR00793">
    <property type="entry name" value="PROAMNOPTASE"/>
</dbReference>
<organism evidence="5 6">
    <name type="scientific">Marivirga sericea</name>
    <dbReference type="NCBI Taxonomy" id="1028"/>
    <lineage>
        <taxon>Bacteria</taxon>
        <taxon>Pseudomonadati</taxon>
        <taxon>Bacteroidota</taxon>
        <taxon>Cytophagia</taxon>
        <taxon>Cytophagales</taxon>
        <taxon>Marivirgaceae</taxon>
        <taxon>Marivirga</taxon>
    </lineage>
</organism>
<evidence type="ECO:0000313" key="5">
    <source>
        <dbReference type="EMBL" id="SMG52474.1"/>
    </source>
</evidence>
<accession>A0A1X7LG37</accession>
<gene>
    <name evidence="5" type="ORF">SAMN05661096_03937</name>
</gene>
<proteinExistence type="inferred from homology"/>
<protein>
    <submittedName>
        <fullName evidence="5">Pimeloyl-ACP methyl ester carboxylesterase</fullName>
    </submittedName>
</protein>
<keyword evidence="6" id="KW-1185">Reference proteome</keyword>
<dbReference type="InterPro" id="IPR050266">
    <property type="entry name" value="AB_hydrolase_sf"/>
</dbReference>
<name>A0A1X7LG37_9BACT</name>
<evidence type="ECO:0000256" key="3">
    <source>
        <dbReference type="SAM" id="SignalP"/>
    </source>
</evidence>
<comment type="similarity">
    <text evidence="1">Belongs to the peptidase S33 family.</text>
</comment>
<feature type="signal peptide" evidence="3">
    <location>
        <begin position="1"/>
        <end position="25"/>
    </location>
</feature>
<evidence type="ECO:0000259" key="4">
    <source>
        <dbReference type="Pfam" id="PF00561"/>
    </source>
</evidence>
<dbReference type="GO" id="GO:0016020">
    <property type="term" value="C:membrane"/>
    <property type="evidence" value="ECO:0007669"/>
    <property type="project" value="TreeGrafter"/>
</dbReference>
<dbReference type="AlphaFoldDB" id="A0A1X7LG37"/>
<dbReference type="EMBL" id="FXAW01000011">
    <property type="protein sequence ID" value="SMG52474.1"/>
    <property type="molecule type" value="Genomic_DNA"/>
</dbReference>
<evidence type="ECO:0000256" key="1">
    <source>
        <dbReference type="ARBA" id="ARBA00010088"/>
    </source>
</evidence>
<dbReference type="InterPro" id="IPR029058">
    <property type="entry name" value="AB_hydrolase_fold"/>
</dbReference>
<keyword evidence="2" id="KW-0378">Hydrolase</keyword>
<keyword evidence="3" id="KW-0732">Signal</keyword>
<dbReference type="Gene3D" id="3.40.50.1820">
    <property type="entry name" value="alpha/beta hydrolase"/>
    <property type="match status" value="1"/>
</dbReference>
<dbReference type="OrthoDB" id="9796770at2"/>